<feature type="domain" description="TniQ" evidence="1">
    <location>
        <begin position="9"/>
        <end position="157"/>
    </location>
</feature>
<evidence type="ECO:0000313" key="3">
    <source>
        <dbReference type="Proteomes" id="UP000594943"/>
    </source>
</evidence>
<gene>
    <name evidence="2" type="ORF">I6G56_08005</name>
</gene>
<evidence type="ECO:0000313" key="2">
    <source>
        <dbReference type="EMBL" id="QPS44989.1"/>
    </source>
</evidence>
<name>A0A7T2U3L7_9BURK</name>
<dbReference type="Pfam" id="PF06527">
    <property type="entry name" value="TniQ"/>
    <property type="match status" value="1"/>
</dbReference>
<protein>
    <submittedName>
        <fullName evidence="2">TniQ family protein</fullName>
    </submittedName>
</protein>
<dbReference type="Proteomes" id="UP000594943">
    <property type="component" value="Chromosome 1"/>
</dbReference>
<organism evidence="2 3">
    <name type="scientific">Burkholderia humptydooensis</name>
    <dbReference type="NCBI Taxonomy" id="430531"/>
    <lineage>
        <taxon>Bacteria</taxon>
        <taxon>Pseudomonadati</taxon>
        <taxon>Pseudomonadota</taxon>
        <taxon>Betaproteobacteria</taxon>
        <taxon>Burkholderiales</taxon>
        <taxon>Burkholderiaceae</taxon>
        <taxon>Burkholderia</taxon>
        <taxon>pseudomallei group</taxon>
    </lineage>
</organism>
<dbReference type="InterPro" id="IPR009492">
    <property type="entry name" value="TniQ"/>
</dbReference>
<dbReference type="EMBL" id="CP065686">
    <property type="protein sequence ID" value="QPS44989.1"/>
    <property type="molecule type" value="Genomic_DNA"/>
</dbReference>
<reference evidence="2 3" key="1">
    <citation type="submission" date="2020-12" db="EMBL/GenBank/DDBJ databases">
        <title>FDA dAtabase for Regulatory Grade micrObial Sequences (FDA-ARGOS): Supporting development and validation of Infectious Disease Dx tests.</title>
        <authorList>
            <person name="Nelson B."/>
            <person name="Plummer A."/>
            <person name="Tallon L."/>
            <person name="Sadzewicz L."/>
            <person name="Zhao X."/>
            <person name="Boylan J."/>
            <person name="Ott S."/>
            <person name="Bowen H."/>
            <person name="Vavikolanu K."/>
            <person name="Mehta A."/>
            <person name="Aluvathingal J."/>
            <person name="Nadendla S."/>
            <person name="Myers T."/>
            <person name="Yan Y."/>
            <person name="Sichtig H."/>
        </authorList>
    </citation>
    <scope>NUCLEOTIDE SEQUENCE [LARGE SCALE GENOMIC DNA]</scope>
    <source>
        <strain evidence="2 3">FDAARGOS_899</strain>
    </source>
</reference>
<dbReference type="RefSeq" id="WP_080595023.1">
    <property type="nucleotide sequence ID" value="NZ_CP013380.1"/>
</dbReference>
<proteinExistence type="predicted"/>
<sequence length="461" mass="52811">MAIALFPLSEGETIGSNIGRYAEFVGIEFTIELRWRLFGYLCGSTTRLPGGIAHLAEQTRDYWAMSGEAIIKEHTEYLYATAFAPQQMREMIFQDMLRLPTGKGSPRFTGYKAAENIENFRYCEECLTEWREKGQTPYWRICHQLPGVCACIIHSTILKIAKKKYSRRSMDPTVKGLIDDADEFIVRNASFSEMRAVEDVAKRSAERRLVTDGAELSRRYSDLLKNAGLVGDDGRTKRATLISEWKAYFGAEYCRLTGMDDQRIENWLYRGTGFLRYGKIRHPFIFLAAESVLEHLVASRGSYVPGGRRNLEKARKYTSGGNCDVILNDRQKRGASHSDRANAIGLECTRVREAWFSLMQIEPPVRATRNAIFEKSGFPSSARRYRKSLILLAYLVETRESYLERVVYWLSIQASRQRIGSLDDAFQLVGLHPQNFTKEQRTRIRNFLSASQSWHDSRMGS</sequence>
<dbReference type="KEGG" id="bhg:I6G56_08005"/>
<dbReference type="AlphaFoldDB" id="A0A7T2U3L7"/>
<accession>A0A7T2U3L7</accession>
<evidence type="ECO:0000259" key="1">
    <source>
        <dbReference type="Pfam" id="PF06527"/>
    </source>
</evidence>